<accession>A0A7S0SKC6</accession>
<evidence type="ECO:0000313" key="3">
    <source>
        <dbReference type="EMBL" id="CAD8709478.1"/>
    </source>
</evidence>
<keyword evidence="2" id="KW-1133">Transmembrane helix</keyword>
<feature type="compositionally biased region" description="Basic and acidic residues" evidence="1">
    <location>
        <begin position="230"/>
        <end position="249"/>
    </location>
</feature>
<feature type="transmembrane region" description="Helical" evidence="2">
    <location>
        <begin position="6"/>
        <end position="21"/>
    </location>
</feature>
<feature type="transmembrane region" description="Helical" evidence="2">
    <location>
        <begin position="134"/>
        <end position="152"/>
    </location>
</feature>
<dbReference type="AlphaFoldDB" id="A0A7S0SKC6"/>
<name>A0A7S0SKC6_9CHLO</name>
<feature type="transmembrane region" description="Helical" evidence="2">
    <location>
        <begin position="159"/>
        <end position="177"/>
    </location>
</feature>
<feature type="region of interest" description="Disordered" evidence="1">
    <location>
        <begin position="227"/>
        <end position="249"/>
    </location>
</feature>
<gene>
    <name evidence="3" type="ORF">MANT1106_LOCUS12161</name>
</gene>
<dbReference type="EMBL" id="HBFC01020278">
    <property type="protein sequence ID" value="CAD8709478.1"/>
    <property type="molecule type" value="Transcribed_RNA"/>
</dbReference>
<keyword evidence="2" id="KW-0472">Membrane</keyword>
<feature type="transmembrane region" description="Helical" evidence="2">
    <location>
        <begin position="96"/>
        <end position="114"/>
    </location>
</feature>
<organism evidence="3">
    <name type="scientific">Mantoniella antarctica</name>
    <dbReference type="NCBI Taxonomy" id="81844"/>
    <lineage>
        <taxon>Eukaryota</taxon>
        <taxon>Viridiplantae</taxon>
        <taxon>Chlorophyta</taxon>
        <taxon>Mamiellophyceae</taxon>
        <taxon>Mamiellales</taxon>
        <taxon>Mamiellaceae</taxon>
        <taxon>Mantoniella</taxon>
    </lineage>
</organism>
<reference evidence="3" key="1">
    <citation type="submission" date="2021-01" db="EMBL/GenBank/DDBJ databases">
        <authorList>
            <person name="Corre E."/>
            <person name="Pelletier E."/>
            <person name="Niang G."/>
            <person name="Scheremetjew M."/>
            <person name="Finn R."/>
            <person name="Kale V."/>
            <person name="Holt S."/>
            <person name="Cochrane G."/>
            <person name="Meng A."/>
            <person name="Brown T."/>
            <person name="Cohen L."/>
        </authorList>
    </citation>
    <scope>NUCLEOTIDE SEQUENCE</scope>
    <source>
        <strain evidence="3">SL-175</strain>
    </source>
</reference>
<proteinExistence type="predicted"/>
<evidence type="ECO:0000256" key="1">
    <source>
        <dbReference type="SAM" id="MobiDB-lite"/>
    </source>
</evidence>
<sequence>MVLPGLAGVLLGFVAGVWCLTRAKPSLRGDFSWGFGLMWFGTMNVVGLPLYCWVRSDVALYDELYAATLSFTMCACISAIFALLSNCGHIDDGEQGTHGTLMSVCLFILIVISSLTQRASVAGKDSTPQMLLELLYFLCIALLAPFMVYRWARSSTGGAWMFIALAALVTMALSPLLDAPLCWALGASAAPHAAVAAWAAVDVMVAALWMQHRAWRAAAAVADASQRAGVADKAKEIEDNKEEASKKTD</sequence>
<feature type="transmembrane region" description="Helical" evidence="2">
    <location>
        <begin position="189"/>
        <end position="209"/>
    </location>
</feature>
<feature type="transmembrane region" description="Helical" evidence="2">
    <location>
        <begin position="64"/>
        <end position="84"/>
    </location>
</feature>
<keyword evidence="2" id="KW-0812">Transmembrane</keyword>
<evidence type="ECO:0000256" key="2">
    <source>
        <dbReference type="SAM" id="Phobius"/>
    </source>
</evidence>
<protein>
    <submittedName>
        <fullName evidence="3">Uncharacterized protein</fullName>
    </submittedName>
</protein>
<feature type="transmembrane region" description="Helical" evidence="2">
    <location>
        <begin position="33"/>
        <end position="52"/>
    </location>
</feature>